<dbReference type="GeneID" id="93526658"/>
<dbReference type="AlphaFoldDB" id="A0A9Q6Z6G5"/>
<evidence type="ECO:0000313" key="1">
    <source>
        <dbReference type="EMBL" id="QQU00802.1"/>
    </source>
</evidence>
<dbReference type="OrthoDB" id="1252911at2"/>
<protein>
    <submittedName>
        <fullName evidence="1">Uncharacterized protein</fullName>
    </submittedName>
</protein>
<dbReference type="Proteomes" id="UP000596202">
    <property type="component" value="Chromosome"/>
</dbReference>
<name>A0A9Q6Z6G5_MYROD</name>
<reference evidence="1 2" key="1">
    <citation type="submission" date="2021-01" db="EMBL/GenBank/DDBJ databases">
        <title>FDA dAtabase for Regulatory Grade micrObial Sequences (FDA-ARGOS): Supporting development and validation of Infectious Disease Dx tests.</title>
        <authorList>
            <person name="Sproer C."/>
            <person name="Gronow S."/>
            <person name="Severitt S."/>
            <person name="Schroder I."/>
            <person name="Tallon L."/>
            <person name="Sadzewicz L."/>
            <person name="Zhao X."/>
            <person name="Boylan J."/>
            <person name="Ott S."/>
            <person name="Bowen H."/>
            <person name="Vavikolanu K."/>
            <person name="Mehta A."/>
            <person name="Aluvathingal J."/>
            <person name="Nadendla S."/>
            <person name="Lowell S."/>
            <person name="Myers T."/>
            <person name="Yan Y."/>
            <person name="Sichtig H."/>
        </authorList>
    </citation>
    <scope>NUCLEOTIDE SEQUENCE [LARGE SCALE GENOMIC DNA]</scope>
    <source>
        <strain evidence="1 2">FDAARGOS_1131</strain>
    </source>
</reference>
<sequence length="163" mass="17707">MSAKNVRQFIQQIVGDMWNLPFTAKVTQIKGETCSIQLASGLELNGVRLKATQTGAEQKLLLTPRIGSDVIVFSQSGDLNNLFVVQINEVDKIELVNEAMQITLEDKVSIVVNGVDLGQTLANLCEAIKTLTVSTGTGPSGTPLPPTQQKVQQLERDLKTLFN</sequence>
<organism evidence="1 2">
    <name type="scientific">Myroides odoratus</name>
    <name type="common">Flavobacterium odoratum</name>
    <dbReference type="NCBI Taxonomy" id="256"/>
    <lineage>
        <taxon>Bacteria</taxon>
        <taxon>Pseudomonadati</taxon>
        <taxon>Bacteroidota</taxon>
        <taxon>Flavobacteriia</taxon>
        <taxon>Flavobacteriales</taxon>
        <taxon>Flavobacteriaceae</taxon>
        <taxon>Myroides</taxon>
    </lineage>
</organism>
<gene>
    <name evidence="1" type="ORF">I6I88_03275</name>
</gene>
<dbReference type="RefSeq" id="WP_002990563.1">
    <property type="nucleotide sequence ID" value="NZ_CP068108.1"/>
</dbReference>
<accession>A0A9Q6Z6G5</accession>
<dbReference type="EMBL" id="CP068108">
    <property type="protein sequence ID" value="QQU00802.1"/>
    <property type="molecule type" value="Genomic_DNA"/>
</dbReference>
<proteinExistence type="predicted"/>
<evidence type="ECO:0000313" key="2">
    <source>
        <dbReference type="Proteomes" id="UP000596202"/>
    </source>
</evidence>